<dbReference type="SUPFAM" id="SSF48452">
    <property type="entry name" value="TPR-like"/>
    <property type="match status" value="1"/>
</dbReference>
<feature type="repeat" description="TPR" evidence="1">
    <location>
        <begin position="109"/>
        <end position="142"/>
    </location>
</feature>
<dbReference type="VEuPathDB" id="FungiDB:BD410DRAFT_837570"/>
<evidence type="ECO:0000256" key="2">
    <source>
        <dbReference type="SAM" id="MobiDB-lite"/>
    </source>
</evidence>
<evidence type="ECO:0000313" key="4">
    <source>
        <dbReference type="EMBL" id="TDL25388.1"/>
    </source>
</evidence>
<keyword evidence="1" id="KW-0802">TPR repeat</keyword>
<dbReference type="PANTHER" id="PTHR47643">
    <property type="entry name" value="TPR DOMAIN PROTEIN (AFU_ORTHOLOGUE AFUA_5G12710)"/>
    <property type="match status" value="1"/>
</dbReference>
<feature type="region of interest" description="Disordered" evidence="2">
    <location>
        <begin position="336"/>
        <end position="356"/>
    </location>
</feature>
<gene>
    <name evidence="4" type="ORF">BD410DRAFT_837570</name>
</gene>
<dbReference type="InterPro" id="IPR001214">
    <property type="entry name" value="SET_dom"/>
</dbReference>
<protein>
    <recommendedName>
        <fullName evidence="3">SET domain-containing protein</fullName>
    </recommendedName>
</protein>
<evidence type="ECO:0000256" key="1">
    <source>
        <dbReference type="PROSITE-ProRule" id="PRU00339"/>
    </source>
</evidence>
<dbReference type="InterPro" id="IPR011990">
    <property type="entry name" value="TPR-like_helical_dom_sf"/>
</dbReference>
<name>A0A4Y7QDV6_9AGAM</name>
<sequence length="667" mass="75199">MGSTQFKTGHDGVIAFDIDDVEGSVAQLQICHFPAIGFSNVEELDVIFPPGVILAVRKPTCQLSVDNVKFIQADSLSVIFLEPGYGDVNRQSWARGKILTRSPVSTSSVDAWRVSGAAHFRAKRWLAAAVYFSNGLELDPDAFVLRLNRSEAYIRMGWYRSAFHDAEKVLLEGHNIEDTLIRKAIFRAAKSLYHLGRYNEAIEIANRRPHDEDCQIWGVKASERLREQLSGQYDWSSLFRETHSATGHVEMAEFTGPIQVRGIKNVGGGRGVFVTRDVKAGELLIVSKSIASGSARRESEQVGANVAVVSAKTRLIERLWDDPSLQFTINTLYAGTKSSPPNPYPPSPSLDSLKSLEHPLRPSPDIDITRAGAIYSSNAHRIVPFPSASHQSKAEMRRLQKEDPHCGLFLLPSLCNHSCLPSACWLFFGDFMCVRASQNLREGEEVTVQYFLAHRLAYEERQRMALQWGFRCHCILCEADTVDGQKICEDRENIVSQINQESSKDDSDPALRKASKFVDNARRTYRDHEKRRQCNFKPALYEAHGHLSVIQIKRDWKSSLREGMKALEAVGIIVLDNSLVGKAKCKSSLPINVKRTTQWNDQCVLLALRIAYTFKNQNDMQRAELWLKSAVYLEDIRFGGGWPLFEQRYSEVIEIRKLGDLARRVLS</sequence>
<dbReference type="PANTHER" id="PTHR47643:SF2">
    <property type="entry name" value="TPR DOMAIN PROTEIN (AFU_ORTHOLOGUE AFUA_5G12710)"/>
    <property type="match status" value="1"/>
</dbReference>
<feature type="domain" description="SET" evidence="3">
    <location>
        <begin position="256"/>
        <end position="451"/>
    </location>
</feature>
<dbReference type="Gene3D" id="1.25.40.10">
    <property type="entry name" value="Tetratricopeptide repeat domain"/>
    <property type="match status" value="1"/>
</dbReference>
<dbReference type="InterPro" id="IPR046341">
    <property type="entry name" value="SET_dom_sf"/>
</dbReference>
<dbReference type="Proteomes" id="UP000294933">
    <property type="component" value="Unassembled WGS sequence"/>
</dbReference>
<evidence type="ECO:0000313" key="5">
    <source>
        <dbReference type="Proteomes" id="UP000294933"/>
    </source>
</evidence>
<dbReference type="STRING" id="50990.A0A4Y7QDV6"/>
<evidence type="ECO:0000259" key="3">
    <source>
        <dbReference type="PROSITE" id="PS50280"/>
    </source>
</evidence>
<dbReference type="PROSITE" id="PS50280">
    <property type="entry name" value="SET"/>
    <property type="match status" value="1"/>
</dbReference>
<proteinExistence type="predicted"/>
<dbReference type="Pfam" id="PF00856">
    <property type="entry name" value="SET"/>
    <property type="match status" value="1"/>
</dbReference>
<dbReference type="PROSITE" id="PS50005">
    <property type="entry name" value="TPR"/>
    <property type="match status" value="1"/>
</dbReference>
<dbReference type="OrthoDB" id="5945798at2759"/>
<dbReference type="SUPFAM" id="SSF82199">
    <property type="entry name" value="SET domain"/>
    <property type="match status" value="1"/>
</dbReference>
<accession>A0A4Y7QDV6</accession>
<reference evidence="4 5" key="1">
    <citation type="submission" date="2018-06" db="EMBL/GenBank/DDBJ databases">
        <title>A transcriptomic atlas of mushroom development highlights an independent origin of complex multicellularity.</title>
        <authorList>
            <consortium name="DOE Joint Genome Institute"/>
            <person name="Krizsan K."/>
            <person name="Almasi E."/>
            <person name="Merenyi Z."/>
            <person name="Sahu N."/>
            <person name="Viragh M."/>
            <person name="Koszo T."/>
            <person name="Mondo S."/>
            <person name="Kiss B."/>
            <person name="Balint B."/>
            <person name="Kues U."/>
            <person name="Barry K."/>
            <person name="Hegedus J.C."/>
            <person name="Henrissat B."/>
            <person name="Johnson J."/>
            <person name="Lipzen A."/>
            <person name="Ohm R."/>
            <person name="Nagy I."/>
            <person name="Pangilinan J."/>
            <person name="Yan J."/>
            <person name="Xiong Y."/>
            <person name="Grigoriev I.V."/>
            <person name="Hibbett D.S."/>
            <person name="Nagy L.G."/>
        </authorList>
    </citation>
    <scope>NUCLEOTIDE SEQUENCE [LARGE SCALE GENOMIC DNA]</scope>
    <source>
        <strain evidence="4 5">SZMC22713</strain>
    </source>
</reference>
<dbReference type="AlphaFoldDB" id="A0A4Y7QDV6"/>
<dbReference type="EMBL" id="ML170164">
    <property type="protein sequence ID" value="TDL25388.1"/>
    <property type="molecule type" value="Genomic_DNA"/>
</dbReference>
<dbReference type="Gene3D" id="2.170.270.10">
    <property type="entry name" value="SET domain"/>
    <property type="match status" value="1"/>
</dbReference>
<dbReference type="InterPro" id="IPR053209">
    <property type="entry name" value="Gramillin-biosynth_MTr"/>
</dbReference>
<dbReference type="CDD" id="cd20071">
    <property type="entry name" value="SET_SMYD"/>
    <property type="match status" value="1"/>
</dbReference>
<dbReference type="InterPro" id="IPR019734">
    <property type="entry name" value="TPR_rpt"/>
</dbReference>
<keyword evidence="5" id="KW-1185">Reference proteome</keyword>
<organism evidence="4 5">
    <name type="scientific">Rickenella mellea</name>
    <dbReference type="NCBI Taxonomy" id="50990"/>
    <lineage>
        <taxon>Eukaryota</taxon>
        <taxon>Fungi</taxon>
        <taxon>Dikarya</taxon>
        <taxon>Basidiomycota</taxon>
        <taxon>Agaricomycotina</taxon>
        <taxon>Agaricomycetes</taxon>
        <taxon>Hymenochaetales</taxon>
        <taxon>Rickenellaceae</taxon>
        <taxon>Rickenella</taxon>
    </lineage>
</organism>